<reference evidence="5 6" key="1">
    <citation type="journal article" date="2004" name="Syst. Appl. Microbiol.">
        <title>Cryptoendolithic actinomycetes from antarctic sandstone rock samples: Micromonospora endolithica sp. nov. and two isolates related to Micromonospora coerulea Jensen 1932.</title>
        <authorList>
            <person name="Hirsch P."/>
            <person name="Mevs U."/>
            <person name="Kroppenstedt R.M."/>
            <person name="Schumann P."/>
            <person name="Stackebrandt E."/>
        </authorList>
    </citation>
    <scope>NUCLEOTIDE SEQUENCE [LARGE SCALE GENOMIC DNA]</scope>
    <source>
        <strain evidence="5 6">JCM 12677</strain>
    </source>
</reference>
<keyword evidence="2" id="KW-0238">DNA-binding</keyword>
<evidence type="ECO:0000256" key="1">
    <source>
        <dbReference type="ARBA" id="ARBA00023015"/>
    </source>
</evidence>
<accession>A0A3A9ZQM0</accession>
<dbReference type="Proteomes" id="UP000281726">
    <property type="component" value="Unassembled WGS sequence"/>
</dbReference>
<dbReference type="SUPFAM" id="SSF46785">
    <property type="entry name" value="Winged helix' DNA-binding domain"/>
    <property type="match status" value="1"/>
</dbReference>
<evidence type="ECO:0000256" key="3">
    <source>
        <dbReference type="ARBA" id="ARBA00023163"/>
    </source>
</evidence>
<dbReference type="GO" id="GO:0006950">
    <property type="term" value="P:response to stress"/>
    <property type="evidence" value="ECO:0007669"/>
    <property type="project" value="TreeGrafter"/>
</dbReference>
<dbReference type="InterPro" id="IPR036390">
    <property type="entry name" value="WH_DNA-bd_sf"/>
</dbReference>
<dbReference type="SMART" id="SM00347">
    <property type="entry name" value="HTH_MARR"/>
    <property type="match status" value="1"/>
</dbReference>
<gene>
    <name evidence="5" type="ORF">D7223_01430</name>
</gene>
<dbReference type="InterPro" id="IPR000835">
    <property type="entry name" value="HTH_MarR-typ"/>
</dbReference>
<dbReference type="PANTHER" id="PTHR33164:SF43">
    <property type="entry name" value="HTH-TYPE TRANSCRIPTIONAL REPRESSOR YETL"/>
    <property type="match status" value="1"/>
</dbReference>
<evidence type="ECO:0000313" key="5">
    <source>
        <dbReference type="EMBL" id="RKN50485.1"/>
    </source>
</evidence>
<evidence type="ECO:0000313" key="6">
    <source>
        <dbReference type="Proteomes" id="UP000281726"/>
    </source>
</evidence>
<name>A0A3A9ZQM0_9ACTN</name>
<evidence type="ECO:0000256" key="2">
    <source>
        <dbReference type="ARBA" id="ARBA00023125"/>
    </source>
</evidence>
<comment type="caution">
    <text evidence="5">The sequence shown here is derived from an EMBL/GenBank/DDBJ whole genome shotgun (WGS) entry which is preliminary data.</text>
</comment>
<dbReference type="Pfam" id="PF12802">
    <property type="entry name" value="MarR_2"/>
    <property type="match status" value="1"/>
</dbReference>
<organism evidence="5 6">
    <name type="scientific">Micromonospora endolithica</name>
    <dbReference type="NCBI Taxonomy" id="230091"/>
    <lineage>
        <taxon>Bacteria</taxon>
        <taxon>Bacillati</taxon>
        <taxon>Actinomycetota</taxon>
        <taxon>Actinomycetes</taxon>
        <taxon>Micromonosporales</taxon>
        <taxon>Micromonosporaceae</taxon>
        <taxon>Micromonospora</taxon>
    </lineage>
</organism>
<keyword evidence="1" id="KW-0805">Transcription regulation</keyword>
<sequence length="180" mass="19541">MDAVSAATDRRPRRVAGVYRPPVNAARMPTPRPGPLAQLVRTANTLRAQIERDVLRDEGLTWTTYDVLVLVCARRAVETRAAAAEVGIAKATLTNALVSLVDRGLVRRELQEGDRRRVVLRPTQAGMDLARRVQGPVEAEQARLFGEPGMPSGESLARVLRALATRSQQDSTTGEPGAAR</sequence>
<evidence type="ECO:0000259" key="4">
    <source>
        <dbReference type="PROSITE" id="PS50995"/>
    </source>
</evidence>
<dbReference type="InterPro" id="IPR023187">
    <property type="entry name" value="Tscrpt_reg_MarR-type_CS"/>
</dbReference>
<feature type="domain" description="HTH marR-type" evidence="4">
    <location>
        <begin position="32"/>
        <end position="165"/>
    </location>
</feature>
<dbReference type="PROSITE" id="PS01117">
    <property type="entry name" value="HTH_MARR_1"/>
    <property type="match status" value="1"/>
</dbReference>
<dbReference type="PANTHER" id="PTHR33164">
    <property type="entry name" value="TRANSCRIPTIONAL REGULATOR, MARR FAMILY"/>
    <property type="match status" value="1"/>
</dbReference>
<dbReference type="GO" id="GO:0003677">
    <property type="term" value="F:DNA binding"/>
    <property type="evidence" value="ECO:0007669"/>
    <property type="project" value="UniProtKB-KW"/>
</dbReference>
<proteinExistence type="predicted"/>
<dbReference type="AlphaFoldDB" id="A0A3A9ZQM0"/>
<keyword evidence="6" id="KW-1185">Reference proteome</keyword>
<dbReference type="EMBL" id="RBAK01000001">
    <property type="protein sequence ID" value="RKN50485.1"/>
    <property type="molecule type" value="Genomic_DNA"/>
</dbReference>
<dbReference type="OrthoDB" id="3237509at2"/>
<dbReference type="PROSITE" id="PS50995">
    <property type="entry name" value="HTH_MARR_2"/>
    <property type="match status" value="1"/>
</dbReference>
<dbReference type="GO" id="GO:0003700">
    <property type="term" value="F:DNA-binding transcription factor activity"/>
    <property type="evidence" value="ECO:0007669"/>
    <property type="project" value="InterPro"/>
</dbReference>
<dbReference type="InterPro" id="IPR036388">
    <property type="entry name" value="WH-like_DNA-bd_sf"/>
</dbReference>
<protein>
    <submittedName>
        <fullName evidence="5">MarR family transcriptional regulator</fullName>
    </submittedName>
</protein>
<dbReference type="Gene3D" id="1.10.10.10">
    <property type="entry name" value="Winged helix-like DNA-binding domain superfamily/Winged helix DNA-binding domain"/>
    <property type="match status" value="1"/>
</dbReference>
<dbReference type="InterPro" id="IPR039422">
    <property type="entry name" value="MarR/SlyA-like"/>
</dbReference>
<keyword evidence="3" id="KW-0804">Transcription</keyword>